<dbReference type="EMBL" id="SNYN01000008">
    <property type="protein sequence ID" value="TDQ52086.1"/>
    <property type="molecule type" value="Genomic_DNA"/>
</dbReference>
<protein>
    <submittedName>
        <fullName evidence="1">Uncharacterized protein</fullName>
    </submittedName>
</protein>
<keyword evidence="2" id="KW-1185">Reference proteome</keyword>
<organism evidence="1 2">
    <name type="scientific">Actinorugispora endophytica</name>
    <dbReference type="NCBI Taxonomy" id="1605990"/>
    <lineage>
        <taxon>Bacteria</taxon>
        <taxon>Bacillati</taxon>
        <taxon>Actinomycetota</taxon>
        <taxon>Actinomycetes</taxon>
        <taxon>Streptosporangiales</taxon>
        <taxon>Nocardiopsidaceae</taxon>
        <taxon>Actinorugispora</taxon>
    </lineage>
</organism>
<dbReference type="AlphaFoldDB" id="A0A4R6V0T0"/>
<reference evidence="1 2" key="1">
    <citation type="submission" date="2019-03" db="EMBL/GenBank/DDBJ databases">
        <title>Genomic Encyclopedia of Type Strains, Phase IV (KMG-IV): sequencing the most valuable type-strain genomes for metagenomic binning, comparative biology and taxonomic classification.</title>
        <authorList>
            <person name="Goeker M."/>
        </authorList>
    </citation>
    <scope>NUCLEOTIDE SEQUENCE [LARGE SCALE GENOMIC DNA]</scope>
    <source>
        <strain evidence="1 2">DSM 46770</strain>
    </source>
</reference>
<name>A0A4R6V0T0_9ACTN</name>
<dbReference type="OrthoDB" id="10007883at2"/>
<proteinExistence type="predicted"/>
<dbReference type="Proteomes" id="UP000295281">
    <property type="component" value="Unassembled WGS sequence"/>
</dbReference>
<evidence type="ECO:0000313" key="1">
    <source>
        <dbReference type="EMBL" id="TDQ52086.1"/>
    </source>
</evidence>
<gene>
    <name evidence="1" type="ORF">EV190_10867</name>
</gene>
<accession>A0A4R6V0T0</accession>
<comment type="caution">
    <text evidence="1">The sequence shown here is derived from an EMBL/GenBank/DDBJ whole genome shotgun (WGS) entry which is preliminary data.</text>
</comment>
<dbReference type="RefSeq" id="WP_133741739.1">
    <property type="nucleotide sequence ID" value="NZ_SNYN01000008.1"/>
</dbReference>
<evidence type="ECO:0000313" key="2">
    <source>
        <dbReference type="Proteomes" id="UP000295281"/>
    </source>
</evidence>
<sequence length="225" mass="23509">MLAFTMMLVEVASAAVPVLDAPERAGRRPEVGAGLRRLRDRLDEAVSAAEEVAASLDDRVAGRPGAAERGAAAVRAQAAALTEAGRLLGGFAPDLAEAGDDVRTRVATLVGSGLTALDALVQVVESGLLPLGPTPEELDAIAWRSRGPDTTSRASRQSRMVAGGRGRWRGDALPVNGEWDAGQRAGAARYLRERRPLRGLAESRAALAAMRADLDARFPAEAAVD</sequence>